<protein>
    <submittedName>
        <fullName evidence="1">Uncharacterized protein</fullName>
    </submittedName>
</protein>
<gene>
    <name evidence="1" type="ORF">AVDCRST_MAG29-508</name>
</gene>
<reference evidence="1" key="1">
    <citation type="submission" date="2020-02" db="EMBL/GenBank/DDBJ databases">
        <authorList>
            <person name="Meier V. D."/>
        </authorList>
    </citation>
    <scope>NUCLEOTIDE SEQUENCE</scope>
    <source>
        <strain evidence="1">AVDCRST_MAG29</strain>
    </source>
</reference>
<name>A0A6J4L4C8_9ACTN</name>
<organism evidence="1">
    <name type="scientific">uncultured Nocardioidaceae bacterium</name>
    <dbReference type="NCBI Taxonomy" id="253824"/>
    <lineage>
        <taxon>Bacteria</taxon>
        <taxon>Bacillati</taxon>
        <taxon>Actinomycetota</taxon>
        <taxon>Actinomycetes</taxon>
        <taxon>Propionibacteriales</taxon>
        <taxon>Nocardioidaceae</taxon>
        <taxon>environmental samples</taxon>
    </lineage>
</organism>
<proteinExistence type="predicted"/>
<dbReference type="EMBL" id="CADCUG010000033">
    <property type="protein sequence ID" value="CAA9322224.1"/>
    <property type="molecule type" value="Genomic_DNA"/>
</dbReference>
<evidence type="ECO:0000313" key="1">
    <source>
        <dbReference type="EMBL" id="CAA9322224.1"/>
    </source>
</evidence>
<dbReference type="AlphaFoldDB" id="A0A6J4L4C8"/>
<accession>A0A6J4L4C8</accession>
<sequence>MTAAPTGRSGADRRALPVLSWSAGISVDGDAAPPAGSTA</sequence>